<dbReference type="AlphaFoldDB" id="A0A223V995"/>
<protein>
    <submittedName>
        <fullName evidence="1">Uncharacterized protein</fullName>
    </submittedName>
</protein>
<dbReference type="OrthoDB" id="4518480at2"/>
<proteinExistence type="predicted"/>
<dbReference type="RefSeq" id="WP_094998130.1">
    <property type="nucleotide sequence ID" value="NZ_BMJL01000015.1"/>
</dbReference>
<dbReference type="Proteomes" id="UP000215244">
    <property type="component" value="Chromosome"/>
</dbReference>
<keyword evidence="2" id="KW-1185">Reference proteome</keyword>
<sequence>MKTKNFTKDWWFSFIEKNLSFSETQVYKKAISEDTLDALNNGAREMLRSRINRLDITNGFRLYIDDKELSDSEIRRLIKDNKLNDSESIESYCTRVFGKKFGIITNYGEKHSEILASTILKTIRPLFDIVGIPPWGLELTTFIGNYGWTPLGIHTDNRGENVLHYHLGPGNKSMYVWDEDLYEKVGKGISNNKNVDPLLKYAKKYEFGSGDLYYMPWNKHHIGYSGDFSIGVTLWFNNPTRYDFSKLMIETIKNLFLKNDQSIIESQLDYLSNENTFTDFVNTLNIDKDILEKPLLDFLKLTYNEYKKCLISNGGWQNIPLSYHKKIDSQKEYFPNLETKFIIPNDLFEINSEKIEDRLYVYVRGSRLSFKYFPELVSILDTINTCKVGVEVKSIIDEHKSLPKEVTLYFLKVLINNKGVRVKELELIEPLP</sequence>
<dbReference type="EMBL" id="CP022957">
    <property type="protein sequence ID" value="ASV31528.1"/>
    <property type="molecule type" value="Genomic_DNA"/>
</dbReference>
<accession>A0A223V995</accession>
<dbReference type="SUPFAM" id="SSF51197">
    <property type="entry name" value="Clavaminate synthase-like"/>
    <property type="match status" value="1"/>
</dbReference>
<reference evidence="1 2" key="1">
    <citation type="submission" date="2017-08" db="EMBL/GenBank/DDBJ databases">
        <title>The complete genome sequence of Maribacter sp. B1, isolated from deep-sea sediment.</title>
        <authorList>
            <person name="Wu Y.-H."/>
            <person name="Cheng H."/>
            <person name="Xu X.-W."/>
        </authorList>
    </citation>
    <scope>NUCLEOTIDE SEQUENCE [LARGE SCALE GENOMIC DNA]</scope>
    <source>
        <strain evidence="1 2">B1</strain>
    </source>
</reference>
<dbReference type="KEGG" id="marb:CJ263_15630"/>
<name>A0A223V995_9FLAO</name>
<evidence type="ECO:0000313" key="1">
    <source>
        <dbReference type="EMBL" id="ASV31528.1"/>
    </source>
</evidence>
<evidence type="ECO:0000313" key="2">
    <source>
        <dbReference type="Proteomes" id="UP000215244"/>
    </source>
</evidence>
<organism evidence="1 2">
    <name type="scientific">Maribacter cobaltidurans</name>
    <dbReference type="NCBI Taxonomy" id="1178778"/>
    <lineage>
        <taxon>Bacteria</taxon>
        <taxon>Pseudomonadati</taxon>
        <taxon>Bacteroidota</taxon>
        <taxon>Flavobacteriia</taxon>
        <taxon>Flavobacteriales</taxon>
        <taxon>Flavobacteriaceae</taxon>
        <taxon>Maribacter</taxon>
    </lineage>
</organism>
<gene>
    <name evidence="1" type="ORF">CJ263_15630</name>
</gene>